<feature type="chain" id="PRO_5033031115" description="Cytochrome c domain-containing protein" evidence="1">
    <location>
        <begin position="28"/>
        <end position="541"/>
    </location>
</feature>
<dbReference type="Proteomes" id="UP000593719">
    <property type="component" value="Chromosome"/>
</dbReference>
<dbReference type="PROSITE" id="PS00018">
    <property type="entry name" value="EF_HAND_1"/>
    <property type="match status" value="1"/>
</dbReference>
<evidence type="ECO:0000313" key="2">
    <source>
        <dbReference type="EMBL" id="QOP42521.1"/>
    </source>
</evidence>
<feature type="signal peptide" evidence="1">
    <location>
        <begin position="1"/>
        <end position="27"/>
    </location>
</feature>
<protein>
    <recommendedName>
        <fullName evidence="4">Cytochrome c domain-containing protein</fullName>
    </recommendedName>
</protein>
<dbReference type="EMBL" id="CP041235">
    <property type="protein sequence ID" value="QOP42521.1"/>
    <property type="molecule type" value="Genomic_DNA"/>
</dbReference>
<dbReference type="InterPro" id="IPR018247">
    <property type="entry name" value="EF_Hand_1_Ca_BS"/>
</dbReference>
<gene>
    <name evidence="2" type="ORF">FJR45_00535</name>
</gene>
<evidence type="ECO:0000313" key="3">
    <source>
        <dbReference type="Proteomes" id="UP000593719"/>
    </source>
</evidence>
<keyword evidence="3" id="KW-1185">Reference proteome</keyword>
<reference evidence="2 3" key="1">
    <citation type="submission" date="2019-06" db="EMBL/GenBank/DDBJ databases">
        <title>Sulfurimonas gotlandica sp. nov., a chemoautotrophic and psychrotolerant epsilonproteobacterium isolated from a pelagic redoxcline, and an emended description of the genus Sulfurimonas.</title>
        <authorList>
            <person name="Wang S."/>
            <person name="Jiang L."/>
            <person name="Shao Z."/>
        </authorList>
    </citation>
    <scope>NUCLEOTIDE SEQUENCE [LARGE SCALE GENOMIC DNA]</scope>
    <source>
        <strain evidence="2 3">S2-6</strain>
    </source>
</reference>
<evidence type="ECO:0000256" key="1">
    <source>
        <dbReference type="SAM" id="SignalP"/>
    </source>
</evidence>
<keyword evidence="1" id="KW-0732">Signal</keyword>
<sequence length="541" mass="57265">MKNISILSIAAAMAILSGCGSSTNTTATDTTQPVAGATTITVERGPIIGADVVDASGQVATELANGKYSFASQPTYPIVASKGVIDLDRDGKVSLGDVVNDMNLTTVKGNVITLLTTLETNPQTQTALDAMLNDLNLTQADVFEKTPSESLKVEAISNALYRYAKTADINDLNELNTTAVIRDVDVLAEYDKYMQDDAHDTEQEEKDLVDSLATTSTTVQKIENEAELSDIETELENEIGEDEIAQLTTHLINLKHDYELEHGDVDYEDEGEDAQHYQGQSCAQCHSTTGAVALNEDNEDNENNEAGENAFSSGATVYTLLHGENANASQAASGYSLRLVLQSGIIESYRLARGTGNVYANVNAGLGNYTVEVLDRAGNVVNRSATNSHNDSRLDCNSCHSLNGANGAPGRIVSFMYQAPVTADTNNTAVPLPVDTNTTVIVDTNTTTSPLPTISFANDVLPILNNNCASCHGNSGNFSITNSTTPYAGVTPFVDTANPTNSSLLQKGSGSTGHGGGIIINIDSVEYTTVRDWIAAGALDN</sequence>
<dbReference type="KEGG" id="ssei:FJR45_00535"/>
<organism evidence="2 3">
    <name type="scientific">Sulfurimonas sediminis</name>
    <dbReference type="NCBI Taxonomy" id="2590020"/>
    <lineage>
        <taxon>Bacteria</taxon>
        <taxon>Pseudomonadati</taxon>
        <taxon>Campylobacterota</taxon>
        <taxon>Epsilonproteobacteria</taxon>
        <taxon>Campylobacterales</taxon>
        <taxon>Sulfurimonadaceae</taxon>
        <taxon>Sulfurimonas</taxon>
    </lineage>
</organism>
<dbReference type="InterPro" id="IPR036280">
    <property type="entry name" value="Multihaem_cyt_sf"/>
</dbReference>
<evidence type="ECO:0008006" key="4">
    <source>
        <dbReference type="Google" id="ProtNLM"/>
    </source>
</evidence>
<dbReference type="RefSeq" id="WP_193150885.1">
    <property type="nucleotide sequence ID" value="NZ_CP041235.1"/>
</dbReference>
<accession>A0A7M1AYK0</accession>
<dbReference type="AlphaFoldDB" id="A0A7M1AYK0"/>
<proteinExistence type="predicted"/>
<dbReference type="PROSITE" id="PS51257">
    <property type="entry name" value="PROKAR_LIPOPROTEIN"/>
    <property type="match status" value="1"/>
</dbReference>
<dbReference type="SUPFAM" id="SSF48695">
    <property type="entry name" value="Multiheme cytochromes"/>
    <property type="match status" value="1"/>
</dbReference>
<name>A0A7M1AYK0_9BACT</name>